<sequence>MRTEIMGVGFDDLTLDEAAQRAAGMIDEGGFHYVVTPNPELVDRARREEPFRQALNGADLVLPDGIGVVYAARLLGRRLKGRCPGIDFAGKLMEHMARTGLRLYLLGAKPGVAEAAAARLEIRYPGLTICGTHDGYFQEDAPVVEEIRRAGADVVFVCLGAPKQEYWMVKNGPATGARLMAGLGGSLDVFAGVVERAPESWQRLGLEWLYRLTREPKRIGRMARLPLFLVSAVGERGKAGKGI</sequence>
<evidence type="ECO:0000256" key="2">
    <source>
        <dbReference type="ARBA" id="ARBA00022679"/>
    </source>
</evidence>
<name>A0A9D2CDE0_9FIRM</name>
<keyword evidence="2 5" id="KW-0808">Transferase</keyword>
<comment type="function">
    <text evidence="5">Catalyzes the conversion of GlcNAc-PP-undecaprenol into ManNAc-GlcNAc-PP-undecaprenol, the first committed lipid intermediate in the de novo synthesis of teichoic acid.</text>
</comment>
<comment type="similarity">
    <text evidence="5">Belongs to the glycosyltransferase 26 family. TagA/TarA subfamily.</text>
</comment>
<comment type="caution">
    <text evidence="6">The sequence shown here is derived from an EMBL/GenBank/DDBJ whole genome shotgun (WGS) entry which is preliminary data.</text>
</comment>
<dbReference type="PANTHER" id="PTHR34136:SF1">
    <property type="entry name" value="UDP-N-ACETYL-D-MANNOSAMINURONIC ACID TRANSFERASE"/>
    <property type="match status" value="1"/>
</dbReference>
<organism evidence="6 7">
    <name type="scientific">Candidatus Intestinimonas merdavium</name>
    <dbReference type="NCBI Taxonomy" id="2838622"/>
    <lineage>
        <taxon>Bacteria</taxon>
        <taxon>Bacillati</taxon>
        <taxon>Bacillota</taxon>
        <taxon>Clostridia</taxon>
        <taxon>Eubacteriales</taxon>
        <taxon>Intestinimonas</taxon>
    </lineage>
</organism>
<evidence type="ECO:0000256" key="1">
    <source>
        <dbReference type="ARBA" id="ARBA00022676"/>
    </source>
</evidence>
<evidence type="ECO:0000313" key="7">
    <source>
        <dbReference type="Proteomes" id="UP000886824"/>
    </source>
</evidence>
<dbReference type="HAMAP" id="MF_02070">
    <property type="entry name" value="TagA_TarA"/>
    <property type="match status" value="1"/>
</dbReference>
<proteinExistence type="inferred from homology"/>
<keyword evidence="3 5" id="KW-0777">Teichoic acid biosynthesis</keyword>
<keyword evidence="4 5" id="KW-0961">Cell wall biogenesis/degradation</keyword>
<dbReference type="NCBIfam" id="TIGR00696">
    <property type="entry name" value="wecG_tagA_cpsF"/>
    <property type="match status" value="1"/>
</dbReference>
<reference evidence="6" key="2">
    <citation type="submission" date="2021-04" db="EMBL/GenBank/DDBJ databases">
        <authorList>
            <person name="Gilroy R."/>
        </authorList>
    </citation>
    <scope>NUCLEOTIDE SEQUENCE</scope>
    <source>
        <strain evidence="6">CHK33-7979</strain>
    </source>
</reference>
<dbReference type="GO" id="GO:0071555">
    <property type="term" value="P:cell wall organization"/>
    <property type="evidence" value="ECO:0007669"/>
    <property type="project" value="UniProtKB-KW"/>
</dbReference>
<protein>
    <recommendedName>
        <fullName evidence="5">N-acetylglucosaminyldiphosphoundecaprenol N-acetyl-beta-D-mannosaminyltransferase</fullName>
        <ecNumber evidence="5">2.4.1.187</ecNumber>
    </recommendedName>
    <alternativeName>
        <fullName evidence="5">N-acetylmannosaminyltransferase</fullName>
    </alternativeName>
    <alternativeName>
        <fullName evidence="5">UDP-N-acetylmannosamine transferase</fullName>
    </alternativeName>
    <alternativeName>
        <fullName evidence="5">UDP-N-acetylmannosamine:N-acetylglucosaminyl pyrophosphorylundecaprenol N-acetylmannosaminyltransferase</fullName>
    </alternativeName>
</protein>
<dbReference type="PANTHER" id="PTHR34136">
    <property type="match status" value="1"/>
</dbReference>
<evidence type="ECO:0000313" key="6">
    <source>
        <dbReference type="EMBL" id="HIY73796.1"/>
    </source>
</evidence>
<reference evidence="6" key="1">
    <citation type="journal article" date="2021" name="PeerJ">
        <title>Extensive microbial diversity within the chicken gut microbiome revealed by metagenomics and culture.</title>
        <authorList>
            <person name="Gilroy R."/>
            <person name="Ravi A."/>
            <person name="Getino M."/>
            <person name="Pursley I."/>
            <person name="Horton D.L."/>
            <person name="Alikhan N.F."/>
            <person name="Baker D."/>
            <person name="Gharbi K."/>
            <person name="Hall N."/>
            <person name="Watson M."/>
            <person name="Adriaenssens E.M."/>
            <person name="Foster-Nyarko E."/>
            <person name="Jarju S."/>
            <person name="Secka A."/>
            <person name="Antonio M."/>
            <person name="Oren A."/>
            <person name="Chaudhuri R.R."/>
            <person name="La Ragione R."/>
            <person name="Hildebrand F."/>
            <person name="Pallen M.J."/>
        </authorList>
    </citation>
    <scope>NUCLEOTIDE SEQUENCE</scope>
    <source>
        <strain evidence="6">CHK33-7979</strain>
    </source>
</reference>
<dbReference type="EC" id="2.4.1.187" evidence="5"/>
<evidence type="ECO:0000256" key="5">
    <source>
        <dbReference type="HAMAP-Rule" id="MF_02070"/>
    </source>
</evidence>
<dbReference type="Pfam" id="PF03808">
    <property type="entry name" value="Glyco_tran_WecG"/>
    <property type="match status" value="1"/>
</dbReference>
<dbReference type="EMBL" id="DXCX01000077">
    <property type="protein sequence ID" value="HIY73796.1"/>
    <property type="molecule type" value="Genomic_DNA"/>
</dbReference>
<accession>A0A9D2CDE0</accession>
<dbReference type="InterPro" id="IPR034714">
    <property type="entry name" value="TagA_TarA"/>
</dbReference>
<dbReference type="InterPro" id="IPR004629">
    <property type="entry name" value="WecG_TagA_CpsF"/>
</dbReference>
<comment type="pathway">
    <text evidence="5">Cell wall biogenesis; teichoic acid biosynthesis.</text>
</comment>
<dbReference type="AlphaFoldDB" id="A0A9D2CDE0"/>
<gene>
    <name evidence="6" type="ORF">H9826_07470</name>
</gene>
<evidence type="ECO:0000256" key="3">
    <source>
        <dbReference type="ARBA" id="ARBA00022944"/>
    </source>
</evidence>
<dbReference type="GO" id="GO:0019350">
    <property type="term" value="P:teichoic acid biosynthetic process"/>
    <property type="evidence" value="ECO:0007669"/>
    <property type="project" value="UniProtKB-UniRule"/>
</dbReference>
<dbReference type="CDD" id="cd06533">
    <property type="entry name" value="Glyco_transf_WecG_TagA"/>
    <property type="match status" value="1"/>
</dbReference>
<dbReference type="GO" id="GO:0047244">
    <property type="term" value="F:N-acetylglucosaminyldiphosphoundecaprenol N-acetyl-beta-D-mannosaminyltransferase activity"/>
    <property type="evidence" value="ECO:0007669"/>
    <property type="project" value="UniProtKB-UniRule"/>
</dbReference>
<dbReference type="Proteomes" id="UP000886824">
    <property type="component" value="Unassembled WGS sequence"/>
</dbReference>
<evidence type="ECO:0000256" key="4">
    <source>
        <dbReference type="ARBA" id="ARBA00023316"/>
    </source>
</evidence>
<keyword evidence="1 5" id="KW-0328">Glycosyltransferase</keyword>
<comment type="catalytic activity">
    <reaction evidence="5">
        <text>UDP-N-acetyl-alpha-D-mannosamine + N-acetyl-alpha-D-glucosaminyl-di-trans,octa-cis-undecaprenyl diphosphate = N-acetyl-beta-D-mannosaminyl-(1-&gt;4)-N-acetyl-alpha-D-glucosaminyl di-trans,octa-cis-undecaprenyl diphosphate + UDP + H(+)</text>
        <dbReference type="Rhea" id="RHEA:16053"/>
        <dbReference type="ChEBI" id="CHEBI:15378"/>
        <dbReference type="ChEBI" id="CHEBI:58223"/>
        <dbReference type="ChEBI" id="CHEBI:62959"/>
        <dbReference type="ChEBI" id="CHEBI:68623"/>
        <dbReference type="ChEBI" id="CHEBI:132210"/>
        <dbReference type="EC" id="2.4.1.187"/>
    </reaction>
</comment>